<comment type="caution">
    <text evidence="1">The sequence shown here is derived from an EMBL/GenBank/DDBJ whole genome shotgun (WGS) entry which is preliminary data.</text>
</comment>
<gene>
    <name evidence="1" type="ORF">ABC977_13950</name>
</gene>
<proteinExistence type="predicted"/>
<keyword evidence="2" id="KW-1185">Reference proteome</keyword>
<organism evidence="1 2">
    <name type="scientific">Thioalkalicoccus limnaeus</name>
    <dbReference type="NCBI Taxonomy" id="120681"/>
    <lineage>
        <taxon>Bacteria</taxon>
        <taxon>Pseudomonadati</taxon>
        <taxon>Pseudomonadota</taxon>
        <taxon>Gammaproteobacteria</taxon>
        <taxon>Chromatiales</taxon>
        <taxon>Chromatiaceae</taxon>
        <taxon>Thioalkalicoccus</taxon>
    </lineage>
</organism>
<protein>
    <submittedName>
        <fullName evidence="1">Uncharacterized protein</fullName>
    </submittedName>
</protein>
<evidence type="ECO:0000313" key="2">
    <source>
        <dbReference type="Proteomes" id="UP001564408"/>
    </source>
</evidence>
<accession>A0ABV4BG42</accession>
<evidence type="ECO:0000313" key="1">
    <source>
        <dbReference type="EMBL" id="MEY6433505.1"/>
    </source>
</evidence>
<name>A0ABV4BG42_9GAMM</name>
<sequence length="81" mass="8636">MRARQMPISRIDRIESPQIGAAVGAPPDGRGAALRQRTVPADVGVNPGAVEIDAAELAELAELVFPSAPRLQDRIDLDIRP</sequence>
<dbReference type="Proteomes" id="UP001564408">
    <property type="component" value="Unassembled WGS sequence"/>
</dbReference>
<dbReference type="EMBL" id="JBDKXB010000022">
    <property type="protein sequence ID" value="MEY6433505.1"/>
    <property type="molecule type" value="Genomic_DNA"/>
</dbReference>
<dbReference type="RefSeq" id="WP_369667888.1">
    <property type="nucleotide sequence ID" value="NZ_JBDKXB010000022.1"/>
</dbReference>
<reference evidence="1 2" key="1">
    <citation type="submission" date="2024-05" db="EMBL/GenBank/DDBJ databases">
        <title>Genome Sequence and Characterization of the New Strain Purple Sulfur Bacterium of Genus Thioalkalicoccus.</title>
        <authorList>
            <person name="Bryantseva I.A."/>
            <person name="Kyndt J.A."/>
            <person name="Imhoff J.F."/>
        </authorList>
    </citation>
    <scope>NUCLEOTIDE SEQUENCE [LARGE SCALE GENOMIC DNA]</scope>
    <source>
        <strain evidence="1 2">Um2</strain>
    </source>
</reference>